<sequence>MNFCPKCGNSLNGNSEASFCPKCGESLEVKKSIKKEESALPKEEKQLTEKQAEAKSNAVGIWIFISVIGAMIFSIAIPLLFIVTDIWRNKSEEIHRPKNFKWWKRVFFYVALTATYIPLWALVMDTKEPFYLVFFIIAWIVVYGAYFITADFKTEEEELKEKALKANA</sequence>
<feature type="transmembrane region" description="Helical" evidence="1">
    <location>
        <begin position="106"/>
        <end position="124"/>
    </location>
</feature>
<feature type="transmembrane region" description="Helical" evidence="1">
    <location>
        <begin position="130"/>
        <end position="150"/>
    </location>
</feature>
<accession>A0A6L4WWG9</accession>
<gene>
    <name evidence="2" type="ORF">GBG19_00145</name>
</gene>
<feature type="transmembrane region" description="Helical" evidence="1">
    <location>
        <begin position="61"/>
        <end position="86"/>
    </location>
</feature>
<comment type="caution">
    <text evidence="2">The sequence shown here is derived from an EMBL/GenBank/DDBJ whole genome shotgun (WGS) entry which is preliminary data.</text>
</comment>
<organism evidence="2 3">
    <name type="scientific">Poseidonibacter ostreae</name>
    <dbReference type="NCBI Taxonomy" id="2654171"/>
    <lineage>
        <taxon>Bacteria</taxon>
        <taxon>Pseudomonadati</taxon>
        <taxon>Campylobacterota</taxon>
        <taxon>Epsilonproteobacteria</taxon>
        <taxon>Campylobacterales</taxon>
        <taxon>Arcobacteraceae</taxon>
        <taxon>Poseidonibacter</taxon>
    </lineage>
</organism>
<keyword evidence="1" id="KW-0472">Membrane</keyword>
<dbReference type="AlphaFoldDB" id="A0A6L4WWG9"/>
<dbReference type="Proteomes" id="UP000472839">
    <property type="component" value="Unassembled WGS sequence"/>
</dbReference>
<keyword evidence="1" id="KW-1133">Transmembrane helix</keyword>
<dbReference type="RefSeq" id="WP_152279380.1">
    <property type="nucleotide sequence ID" value="NZ_WFKK01000001.1"/>
</dbReference>
<keyword evidence="1" id="KW-0812">Transmembrane</keyword>
<name>A0A6L4WWG9_9BACT</name>
<evidence type="ECO:0000313" key="3">
    <source>
        <dbReference type="Proteomes" id="UP000472839"/>
    </source>
</evidence>
<evidence type="ECO:0000256" key="1">
    <source>
        <dbReference type="SAM" id="Phobius"/>
    </source>
</evidence>
<evidence type="ECO:0000313" key="2">
    <source>
        <dbReference type="EMBL" id="KAB7891278.1"/>
    </source>
</evidence>
<protein>
    <submittedName>
        <fullName evidence="2">Zinc-ribbon domain-containing protein</fullName>
    </submittedName>
</protein>
<proteinExistence type="predicted"/>
<reference evidence="2 3" key="1">
    <citation type="submission" date="2019-10" db="EMBL/GenBank/DDBJ databases">
        <title>Poseidonibacter ostreae sp. nov., isolated from the gut of the Ostrea denselamellosa.</title>
        <authorList>
            <person name="Choi A."/>
        </authorList>
    </citation>
    <scope>NUCLEOTIDE SEQUENCE [LARGE SCALE GENOMIC DNA]</scope>
    <source>
        <strain evidence="2 3">SJOD-M-33</strain>
    </source>
</reference>
<dbReference type="EMBL" id="WFKK01000001">
    <property type="protein sequence ID" value="KAB7891278.1"/>
    <property type="molecule type" value="Genomic_DNA"/>
</dbReference>